<dbReference type="RefSeq" id="WP_070230406.1">
    <property type="nucleotide sequence ID" value="NZ_BJYO01000004.1"/>
</dbReference>
<dbReference type="InterPro" id="IPR036388">
    <property type="entry name" value="WH-like_DNA-bd_sf"/>
</dbReference>
<dbReference type="Proteomes" id="UP000254912">
    <property type="component" value="Unassembled WGS sequence"/>
</dbReference>
<evidence type="ECO:0000256" key="1">
    <source>
        <dbReference type="ARBA" id="ARBA00004496"/>
    </source>
</evidence>
<dbReference type="GO" id="GO:0006526">
    <property type="term" value="P:L-arginine biosynthetic process"/>
    <property type="evidence" value="ECO:0007669"/>
    <property type="project" value="UniProtKB-UniPathway"/>
</dbReference>
<dbReference type="PANTHER" id="PTHR34471">
    <property type="entry name" value="ARGININE REPRESSOR"/>
    <property type="match status" value="1"/>
</dbReference>
<accession>A0A288QC08</accession>
<dbReference type="GO" id="GO:0003700">
    <property type="term" value="F:DNA-binding transcription factor activity"/>
    <property type="evidence" value="ECO:0007669"/>
    <property type="project" value="UniProtKB-UniRule"/>
</dbReference>
<protein>
    <recommendedName>
        <fullName evidence="7">Arginine repressor</fullName>
    </recommendedName>
</protein>
<dbReference type="GO" id="GO:1900079">
    <property type="term" value="P:regulation of arginine biosynthetic process"/>
    <property type="evidence" value="ECO:0007669"/>
    <property type="project" value="UniProtKB-UniRule"/>
</dbReference>
<dbReference type="GeneID" id="94546391"/>
<keyword evidence="7" id="KW-0055">Arginine biosynthesis</keyword>
<dbReference type="GO" id="GO:0051259">
    <property type="term" value="P:protein complex oligomerization"/>
    <property type="evidence" value="ECO:0007669"/>
    <property type="project" value="InterPro"/>
</dbReference>
<comment type="function">
    <text evidence="7">Regulates arginine biosynthesis genes.</text>
</comment>
<dbReference type="PANTHER" id="PTHR34471:SF1">
    <property type="entry name" value="ARGININE REPRESSOR"/>
    <property type="match status" value="1"/>
</dbReference>
<evidence type="ECO:0000256" key="2">
    <source>
        <dbReference type="ARBA" id="ARBA00008316"/>
    </source>
</evidence>
<dbReference type="GO" id="GO:0034618">
    <property type="term" value="F:arginine binding"/>
    <property type="evidence" value="ECO:0007669"/>
    <property type="project" value="InterPro"/>
</dbReference>
<dbReference type="InterPro" id="IPR001669">
    <property type="entry name" value="Arg_repress"/>
</dbReference>
<dbReference type="PRINTS" id="PR01467">
    <property type="entry name" value="ARGREPRESSOR"/>
</dbReference>
<keyword evidence="6 7" id="KW-0804">Transcription</keyword>
<evidence type="ECO:0000256" key="7">
    <source>
        <dbReference type="HAMAP-Rule" id="MF_00173"/>
    </source>
</evidence>
<comment type="similarity">
    <text evidence="2 7">Belongs to the ArgR family.</text>
</comment>
<comment type="pathway">
    <text evidence="7">Amino-acid biosynthesis; L-arginine biosynthesis [regulation].</text>
</comment>
<keyword evidence="5 7" id="KW-0238">DNA-binding</keyword>
<dbReference type="Gene3D" id="1.10.10.10">
    <property type="entry name" value="Winged helix-like DNA-binding domain superfamily/Winged helix DNA-binding domain"/>
    <property type="match status" value="1"/>
</dbReference>
<dbReference type="InterPro" id="IPR036251">
    <property type="entry name" value="Arg_repress_C_sf"/>
</dbReference>
<dbReference type="OrthoDB" id="9807089at2"/>
<dbReference type="AlphaFoldDB" id="A0A288QC08"/>
<name>A0A288QC08_9LACO</name>
<gene>
    <name evidence="7" type="primary">argR</name>
    <name evidence="8" type="ORF">DFP99_1407</name>
</gene>
<keyword evidence="4 7" id="KW-0805">Transcription regulation</keyword>
<dbReference type="Pfam" id="PF01316">
    <property type="entry name" value="Arg_repressor"/>
    <property type="match status" value="1"/>
</dbReference>
<dbReference type="Gene3D" id="3.30.1360.40">
    <property type="match status" value="1"/>
</dbReference>
<dbReference type="SUPFAM" id="SSF46785">
    <property type="entry name" value="Winged helix' DNA-binding domain"/>
    <property type="match status" value="1"/>
</dbReference>
<evidence type="ECO:0000313" key="8">
    <source>
        <dbReference type="EMBL" id="RDL05445.1"/>
    </source>
</evidence>
<dbReference type="UniPathway" id="UPA00068"/>
<organism evidence="8 9">
    <name type="scientific">Weissella soli</name>
    <dbReference type="NCBI Taxonomy" id="155866"/>
    <lineage>
        <taxon>Bacteria</taxon>
        <taxon>Bacillati</taxon>
        <taxon>Bacillota</taxon>
        <taxon>Bacilli</taxon>
        <taxon>Lactobacillales</taxon>
        <taxon>Lactobacillaceae</taxon>
        <taxon>Weissella</taxon>
    </lineage>
</organism>
<evidence type="ECO:0000256" key="4">
    <source>
        <dbReference type="ARBA" id="ARBA00023015"/>
    </source>
</evidence>
<comment type="caution">
    <text evidence="8">The sequence shown here is derived from an EMBL/GenBank/DDBJ whole genome shotgun (WGS) entry which is preliminary data.</text>
</comment>
<dbReference type="GO" id="GO:0003677">
    <property type="term" value="F:DNA binding"/>
    <property type="evidence" value="ECO:0007669"/>
    <property type="project" value="UniProtKB-KW"/>
</dbReference>
<proteinExistence type="inferred from homology"/>
<dbReference type="InterPro" id="IPR020900">
    <property type="entry name" value="Arg_repress_DNA-bd"/>
</dbReference>
<keyword evidence="9" id="KW-1185">Reference proteome</keyword>
<dbReference type="SUPFAM" id="SSF55252">
    <property type="entry name" value="C-terminal domain of arginine repressor"/>
    <property type="match status" value="1"/>
</dbReference>
<dbReference type="HAMAP" id="MF_00173">
    <property type="entry name" value="Arg_repressor"/>
    <property type="match status" value="1"/>
</dbReference>
<evidence type="ECO:0000313" key="9">
    <source>
        <dbReference type="Proteomes" id="UP000254912"/>
    </source>
</evidence>
<comment type="subcellular location">
    <subcellularLocation>
        <location evidence="1 7">Cytoplasm</location>
    </subcellularLocation>
</comment>
<sequence>MARNKQQRQQAIKQLISTHKIQKQEELVDLLNEQGWEVTQATVSRDIASMQLVKVPLETGGFAYAMMNGTDYLAQLGQILHEETSSIDFQANMIMVRVAPGTGPALKNALETCEFTEVFGVIGDDTGALIVLKTAVNAANFVKKLQSLPG</sequence>
<dbReference type="GO" id="GO:0005737">
    <property type="term" value="C:cytoplasm"/>
    <property type="evidence" value="ECO:0007669"/>
    <property type="project" value="UniProtKB-SubCell"/>
</dbReference>
<keyword evidence="3 7" id="KW-0963">Cytoplasm</keyword>
<evidence type="ECO:0000256" key="5">
    <source>
        <dbReference type="ARBA" id="ARBA00023125"/>
    </source>
</evidence>
<dbReference type="InterPro" id="IPR020899">
    <property type="entry name" value="Arg_repress_C"/>
</dbReference>
<evidence type="ECO:0000256" key="6">
    <source>
        <dbReference type="ARBA" id="ARBA00023163"/>
    </source>
</evidence>
<evidence type="ECO:0000256" key="3">
    <source>
        <dbReference type="ARBA" id="ARBA00022490"/>
    </source>
</evidence>
<dbReference type="InterPro" id="IPR036390">
    <property type="entry name" value="WH_DNA-bd_sf"/>
</dbReference>
<dbReference type="Pfam" id="PF02863">
    <property type="entry name" value="Arg_repressor_C"/>
    <property type="match status" value="1"/>
</dbReference>
<dbReference type="EMBL" id="QRAS01000003">
    <property type="protein sequence ID" value="RDL05445.1"/>
    <property type="molecule type" value="Genomic_DNA"/>
</dbReference>
<keyword evidence="7" id="KW-0028">Amino-acid biosynthesis</keyword>
<keyword evidence="7" id="KW-0678">Repressor</keyword>
<dbReference type="KEGG" id="wso:WSWS_01203"/>
<reference evidence="8 9" key="1">
    <citation type="submission" date="2018-07" db="EMBL/GenBank/DDBJ databases">
        <title>Genomic Encyclopedia of Type Strains, Phase III (KMG-III): the genomes of soil and plant-associated and newly described type strains.</title>
        <authorList>
            <person name="Whitman W."/>
        </authorList>
    </citation>
    <scope>NUCLEOTIDE SEQUENCE [LARGE SCALE GENOMIC DNA]</scope>
    <source>
        <strain evidence="8 9">CECT 7031</strain>
    </source>
</reference>